<evidence type="ECO:0000313" key="3">
    <source>
        <dbReference type="Proteomes" id="UP000481153"/>
    </source>
</evidence>
<evidence type="ECO:0000256" key="1">
    <source>
        <dbReference type="SAM" id="MobiDB-lite"/>
    </source>
</evidence>
<sequence>MTDAKDIHQDKPRWGKWTKEEEAYTARLIADFTAGLLTDVENGTTMRAWLSTKLHCCPMRISKKFVGEHSIGKRMFERNETRLAEMTDDIRRQRDMDLDKLYADFYDSWMREERERLELKSQGTRKRKRNRTPKREQNALVLAKRPNSPPSVAVKPSAVSTQVLATAKNASPAQQKTLPRLPSDTRVEPKGSMPAKALDQAPRRQMTGEKPSINLQLSSPPCPLKAKTNAPPPSKTETDILDLALDMPSLDFDDSWLTDPFDTSCIRVDDVDPIEPLDRSDRFDLDLMLSPTSVMDLYDPFFDAVR</sequence>
<evidence type="ECO:0000313" key="2">
    <source>
        <dbReference type="EMBL" id="KAF0745325.1"/>
    </source>
</evidence>
<accession>A0A6G0XXX6</accession>
<name>A0A6G0XXX6_9STRA</name>
<feature type="region of interest" description="Disordered" evidence="1">
    <location>
        <begin position="166"/>
        <end position="235"/>
    </location>
</feature>
<dbReference type="VEuPathDB" id="FungiDB:AeMF1_006859"/>
<feature type="compositionally biased region" description="Basic residues" evidence="1">
    <location>
        <begin position="123"/>
        <end position="132"/>
    </location>
</feature>
<feature type="region of interest" description="Disordered" evidence="1">
    <location>
        <begin position="120"/>
        <end position="140"/>
    </location>
</feature>
<dbReference type="PANTHER" id="PTHR35213">
    <property type="entry name" value="RING-TYPE DOMAIN-CONTAINING PROTEIN-RELATED"/>
    <property type="match status" value="1"/>
</dbReference>
<feature type="compositionally biased region" description="Polar residues" evidence="1">
    <location>
        <begin position="166"/>
        <end position="177"/>
    </location>
</feature>
<organism evidence="2 3">
    <name type="scientific">Aphanomyces euteiches</name>
    <dbReference type="NCBI Taxonomy" id="100861"/>
    <lineage>
        <taxon>Eukaryota</taxon>
        <taxon>Sar</taxon>
        <taxon>Stramenopiles</taxon>
        <taxon>Oomycota</taxon>
        <taxon>Saprolegniomycetes</taxon>
        <taxon>Saprolegniales</taxon>
        <taxon>Verrucalvaceae</taxon>
        <taxon>Aphanomyces</taxon>
    </lineage>
</organism>
<dbReference type="EMBL" id="VJMJ01000002">
    <property type="protein sequence ID" value="KAF0745325.1"/>
    <property type="molecule type" value="Genomic_DNA"/>
</dbReference>
<reference evidence="2 3" key="1">
    <citation type="submission" date="2019-07" db="EMBL/GenBank/DDBJ databases">
        <title>Genomics analysis of Aphanomyces spp. identifies a new class of oomycete effector associated with host adaptation.</title>
        <authorList>
            <person name="Gaulin E."/>
        </authorList>
    </citation>
    <scope>NUCLEOTIDE SEQUENCE [LARGE SCALE GENOMIC DNA]</scope>
    <source>
        <strain evidence="2 3">ATCC 201684</strain>
    </source>
</reference>
<dbReference type="Proteomes" id="UP000481153">
    <property type="component" value="Unassembled WGS sequence"/>
</dbReference>
<comment type="caution">
    <text evidence="2">The sequence shown here is derived from an EMBL/GenBank/DDBJ whole genome shotgun (WGS) entry which is preliminary data.</text>
</comment>
<keyword evidence="3" id="KW-1185">Reference proteome</keyword>
<gene>
    <name evidence="2" type="ORF">Ae201684_000353</name>
</gene>
<dbReference type="AlphaFoldDB" id="A0A6G0XXX6"/>
<proteinExistence type="predicted"/>
<protein>
    <submittedName>
        <fullName evidence="2">Uncharacterized protein</fullName>
    </submittedName>
</protein>